<evidence type="ECO:0000256" key="1">
    <source>
        <dbReference type="SAM" id="SignalP"/>
    </source>
</evidence>
<dbReference type="EMBL" id="JAUPFM010000007">
    <property type="protein sequence ID" value="KAK2847201.1"/>
    <property type="molecule type" value="Genomic_DNA"/>
</dbReference>
<name>A0AA88N2P3_CHASR</name>
<feature type="chain" id="PRO_5041696884" description="Secreted protein" evidence="1">
    <location>
        <begin position="21"/>
        <end position="69"/>
    </location>
</feature>
<feature type="signal peptide" evidence="1">
    <location>
        <begin position="1"/>
        <end position="20"/>
    </location>
</feature>
<proteinExistence type="predicted"/>
<evidence type="ECO:0000313" key="2">
    <source>
        <dbReference type="EMBL" id="KAK2847201.1"/>
    </source>
</evidence>
<keyword evidence="3" id="KW-1185">Reference proteome</keyword>
<accession>A0AA88N2P3</accession>
<keyword evidence="1" id="KW-0732">Signal</keyword>
<dbReference type="Proteomes" id="UP001187415">
    <property type="component" value="Unassembled WGS sequence"/>
</dbReference>
<dbReference type="AlphaFoldDB" id="A0AA88N2P3"/>
<reference evidence="2" key="1">
    <citation type="submission" date="2023-07" db="EMBL/GenBank/DDBJ databases">
        <title>Chromosome-level Genome Assembly of Striped Snakehead (Channa striata).</title>
        <authorList>
            <person name="Liu H."/>
        </authorList>
    </citation>
    <scope>NUCLEOTIDE SEQUENCE</scope>
    <source>
        <strain evidence="2">Gz</strain>
        <tissue evidence="2">Muscle</tissue>
    </source>
</reference>
<comment type="caution">
    <text evidence="2">The sequence shown here is derived from an EMBL/GenBank/DDBJ whole genome shotgun (WGS) entry which is preliminary data.</text>
</comment>
<sequence length="69" mass="7615">MSFLTFSIIHSLSLFPTALPLSVCVCVCVCLGVCLPVSQRHPQHLGLYLQQPAQLHIADTCILGKPLWR</sequence>
<evidence type="ECO:0008006" key="4">
    <source>
        <dbReference type="Google" id="ProtNLM"/>
    </source>
</evidence>
<protein>
    <recommendedName>
        <fullName evidence="4">Secreted protein</fullName>
    </recommendedName>
</protein>
<organism evidence="2 3">
    <name type="scientific">Channa striata</name>
    <name type="common">Snakehead murrel</name>
    <name type="synonym">Ophicephalus striatus</name>
    <dbReference type="NCBI Taxonomy" id="64152"/>
    <lineage>
        <taxon>Eukaryota</taxon>
        <taxon>Metazoa</taxon>
        <taxon>Chordata</taxon>
        <taxon>Craniata</taxon>
        <taxon>Vertebrata</taxon>
        <taxon>Euteleostomi</taxon>
        <taxon>Actinopterygii</taxon>
        <taxon>Neopterygii</taxon>
        <taxon>Teleostei</taxon>
        <taxon>Neoteleostei</taxon>
        <taxon>Acanthomorphata</taxon>
        <taxon>Anabantaria</taxon>
        <taxon>Anabantiformes</taxon>
        <taxon>Channoidei</taxon>
        <taxon>Channidae</taxon>
        <taxon>Channa</taxon>
    </lineage>
</organism>
<gene>
    <name evidence="2" type="ORF">Q5P01_010200</name>
</gene>
<evidence type="ECO:0000313" key="3">
    <source>
        <dbReference type="Proteomes" id="UP001187415"/>
    </source>
</evidence>